<accession>A0A2U3END8</accession>
<evidence type="ECO:0000256" key="3">
    <source>
        <dbReference type="ARBA" id="ARBA00022989"/>
    </source>
</evidence>
<comment type="caution">
    <text evidence="7">The sequence shown here is derived from an EMBL/GenBank/DDBJ whole genome shotgun (WGS) entry which is preliminary data.</text>
</comment>
<feature type="transmembrane region" description="Helical" evidence="6">
    <location>
        <begin position="140"/>
        <end position="159"/>
    </location>
</feature>
<dbReference type="PANTHER" id="PTHR31465:SF13">
    <property type="entry name" value="RTA1 DOMAIN PROTEIN-RELATED"/>
    <property type="match status" value="1"/>
</dbReference>
<evidence type="ECO:0000256" key="6">
    <source>
        <dbReference type="SAM" id="Phobius"/>
    </source>
</evidence>
<dbReference type="Pfam" id="PF04479">
    <property type="entry name" value="RTA1"/>
    <property type="match status" value="1"/>
</dbReference>
<keyword evidence="3 6" id="KW-1133">Transmembrane helix</keyword>
<dbReference type="GO" id="GO:0016020">
    <property type="term" value="C:membrane"/>
    <property type="evidence" value="ECO:0007669"/>
    <property type="project" value="UniProtKB-SubCell"/>
</dbReference>
<keyword evidence="2 6" id="KW-0812">Transmembrane</keyword>
<feature type="region of interest" description="Disordered" evidence="5">
    <location>
        <begin position="686"/>
        <end position="759"/>
    </location>
</feature>
<gene>
    <name evidence="7" type="ORF">PCL_03212</name>
</gene>
<dbReference type="Proteomes" id="UP000245956">
    <property type="component" value="Unassembled WGS sequence"/>
</dbReference>
<reference evidence="7 8" key="1">
    <citation type="journal article" date="2016" name="Front. Microbiol.">
        <title>Genome and transcriptome sequences reveal the specific parasitism of the nematophagous Purpureocillium lilacinum 36-1.</title>
        <authorList>
            <person name="Xie J."/>
            <person name="Li S."/>
            <person name="Mo C."/>
            <person name="Xiao X."/>
            <person name="Peng D."/>
            <person name="Wang G."/>
            <person name="Xiao Y."/>
        </authorList>
    </citation>
    <scope>NUCLEOTIDE SEQUENCE [LARGE SCALE GENOMIC DNA]</scope>
    <source>
        <strain evidence="7 8">36-1</strain>
    </source>
</reference>
<comment type="subcellular location">
    <subcellularLocation>
        <location evidence="1">Membrane</location>
        <topology evidence="1">Multi-pass membrane protein</topology>
    </subcellularLocation>
</comment>
<evidence type="ECO:0000256" key="2">
    <source>
        <dbReference type="ARBA" id="ARBA00022692"/>
    </source>
</evidence>
<evidence type="ECO:0000256" key="5">
    <source>
        <dbReference type="SAM" id="MobiDB-lite"/>
    </source>
</evidence>
<evidence type="ECO:0000313" key="7">
    <source>
        <dbReference type="EMBL" id="PWI76018.1"/>
    </source>
</evidence>
<evidence type="ECO:0000256" key="4">
    <source>
        <dbReference type="ARBA" id="ARBA00023136"/>
    </source>
</evidence>
<evidence type="ECO:0000256" key="1">
    <source>
        <dbReference type="ARBA" id="ARBA00004141"/>
    </source>
</evidence>
<name>A0A2U3END8_PURLI</name>
<evidence type="ECO:0000313" key="8">
    <source>
        <dbReference type="Proteomes" id="UP000245956"/>
    </source>
</evidence>
<dbReference type="EMBL" id="LCWV01000001">
    <property type="protein sequence ID" value="PWI76018.1"/>
    <property type="molecule type" value="Genomic_DNA"/>
</dbReference>
<dbReference type="PANTHER" id="PTHR31465">
    <property type="entry name" value="PROTEIN RTA1-RELATED"/>
    <property type="match status" value="1"/>
</dbReference>
<feature type="transmembrane region" description="Helical" evidence="6">
    <location>
        <begin position="339"/>
        <end position="358"/>
    </location>
</feature>
<dbReference type="InterPro" id="IPR007568">
    <property type="entry name" value="RTA1"/>
</dbReference>
<protein>
    <submittedName>
        <fullName evidence="7">RTA-like protein</fullName>
    </submittedName>
</protein>
<proteinExistence type="predicted"/>
<organism evidence="7 8">
    <name type="scientific">Purpureocillium lilacinum</name>
    <name type="common">Paecilomyces lilacinus</name>
    <dbReference type="NCBI Taxonomy" id="33203"/>
    <lineage>
        <taxon>Eukaryota</taxon>
        <taxon>Fungi</taxon>
        <taxon>Dikarya</taxon>
        <taxon>Ascomycota</taxon>
        <taxon>Pezizomycotina</taxon>
        <taxon>Sordariomycetes</taxon>
        <taxon>Hypocreomycetidae</taxon>
        <taxon>Hypocreales</taxon>
        <taxon>Ophiocordycipitaceae</taxon>
        <taxon>Purpureocillium</taxon>
    </lineage>
</organism>
<sequence length="848" mass="94891">MERGMEVCGAKLVSLSVMALITSWVVGSWWSRHGQHDGGAAPTARVARPGGGMCGAGGSRISHLADTTNTAGRQHDGPRSRLPGNQLATQTVIMSDGKYGLVVDGSYFFYAPNKGAAIFFAIAFLASGVWHTWQACHYKCWKLTPLFPFCCLLFVVGFVLREYGAFHYDNLNVYIASICITYAAPPLLELQNYHVLGRILYYVPYLSPLHPGRVLTTFGFVSAIVEALNGWGASYSANQSLSDSEMAAGHALIKASLLIQIFVVGSFILLAALFHRRCSVRGIRSPRLRGPLITLYVSTGLILVRTIYRIVEYFSVAKLKFREAGFDPMSMSPIIRYEWFFYVFEAAVMACNCALFNARHPRRYLPRNNMIYLAQDGVTEVEGPGFKDPRPFWQTLVDPFDLRGLAKGQSSQTAKFWEDGDGQARSSTKDDRVDKGDIAQDIAPWAQYSRNRTIVHVFSSGTRIAGAVMVQPRAPCAHRRLLLDETTNVCAYYGLAGIDPTKCWADAITPGIFWRLCWISQLSLDTHDPVPLTVRFATRKPTDEERRLLHSLVRSPISTAPTEKVVSSRRRHFIVDPTARRCLDLQAPDTKTPTMALDRHQPNLEGRPGLYVHVELGLTWRTSKTRHLTYMSKGLRPRRRVPPNTNFLADDHSCDSHDRCACSCHNHRQYYHYYHHARAIPAASVPMQEQEPPMTRLAVPQALRPGQEQSRSRSRSRSTRSSTAGIYRGNSAPPPFNDSPWDADPEPMTATALPRRRSPPRLYKALPAIPSQRRLGEDEMPWTVASSPFPVSPDCTINEGQHGAYFDDRARGRALEMQSLAAALITVDNGFEDQWWYQGQRPIETGLP</sequence>
<dbReference type="AlphaFoldDB" id="A0A2U3END8"/>
<feature type="transmembrane region" description="Helical" evidence="6">
    <location>
        <begin position="115"/>
        <end position="133"/>
    </location>
</feature>
<keyword evidence="4 6" id="KW-0472">Membrane</keyword>
<feature type="transmembrane region" description="Helical" evidence="6">
    <location>
        <begin position="12"/>
        <end position="30"/>
    </location>
</feature>
<feature type="transmembrane region" description="Helical" evidence="6">
    <location>
        <begin position="251"/>
        <end position="273"/>
    </location>
</feature>